<dbReference type="Proteomes" id="UP000027931">
    <property type="component" value="Unassembled WGS sequence"/>
</dbReference>
<protein>
    <recommendedName>
        <fullName evidence="9">Rod shape-determining protein RodA</fullName>
    </recommendedName>
</protein>
<feature type="transmembrane region" description="Helical" evidence="6">
    <location>
        <begin position="188"/>
        <end position="209"/>
    </location>
</feature>
<sequence>MSSYKVRWFKDLDIFLILVVLALCVASFLAISSATHSADGGSKSYVIKQMIWCGVGFCVMIFLIRTDYRNLTRYVEIGYWVSIVLLIVVFFCPPIKGAHGWIPLGGFALQPSEFFKVVFILMMAKYLANEQEDEEGRRPDPMRNYLFLGAYSLLAIGLIVIEPDLGQTMMMMSIVGSAMFVHLPPKAFWSIAGVIALILGAVITAVFLYPDQFLELLDMLVKKGLLEPHQYGRFETFIYPERDLGGLGYQVYQAKVAIGSGQLFGKGLYQGSQTQGSWVPEQQTDFIFTVIGEELGFVGSVAVIFLFFLMIYRIVANGLQAGDRTGMYICAMVSGMFTLQIFENIGMSLQLMPMTGVTLPFISYGGSSILTNFILIGIVLNIGLRRRKLSFVS</sequence>
<keyword evidence="4 6" id="KW-1133">Transmembrane helix</keyword>
<dbReference type="GO" id="GO:0032153">
    <property type="term" value="C:cell division site"/>
    <property type="evidence" value="ECO:0007669"/>
    <property type="project" value="TreeGrafter"/>
</dbReference>
<feature type="transmembrane region" description="Helical" evidence="6">
    <location>
        <begin position="145"/>
        <end position="161"/>
    </location>
</feature>
<evidence type="ECO:0000256" key="4">
    <source>
        <dbReference type="ARBA" id="ARBA00022989"/>
    </source>
</evidence>
<name>A0A074MB54_9BACL</name>
<dbReference type="GO" id="GO:0051301">
    <property type="term" value="P:cell division"/>
    <property type="evidence" value="ECO:0007669"/>
    <property type="project" value="InterPro"/>
</dbReference>
<dbReference type="EMBL" id="JMIR01000014">
    <property type="protein sequence ID" value="KEO83152.1"/>
    <property type="molecule type" value="Genomic_DNA"/>
</dbReference>
<evidence type="ECO:0000313" key="8">
    <source>
        <dbReference type="Proteomes" id="UP000027931"/>
    </source>
</evidence>
<dbReference type="AlphaFoldDB" id="A0A074MB54"/>
<keyword evidence="2 6" id="KW-0812">Transmembrane</keyword>
<evidence type="ECO:0000256" key="3">
    <source>
        <dbReference type="ARBA" id="ARBA00022960"/>
    </source>
</evidence>
<dbReference type="GO" id="GO:0008360">
    <property type="term" value="P:regulation of cell shape"/>
    <property type="evidence" value="ECO:0007669"/>
    <property type="project" value="UniProtKB-KW"/>
</dbReference>
<dbReference type="InterPro" id="IPR001182">
    <property type="entry name" value="FtsW/RodA"/>
</dbReference>
<feature type="transmembrane region" description="Helical" evidence="6">
    <location>
        <begin position="12"/>
        <end position="34"/>
    </location>
</feature>
<dbReference type="RefSeq" id="WP_038088363.1">
    <property type="nucleotide sequence ID" value="NZ_JMIR01000014.1"/>
</dbReference>
<evidence type="ECO:0008006" key="9">
    <source>
        <dbReference type="Google" id="ProtNLM"/>
    </source>
</evidence>
<dbReference type="STRING" id="1157490.EL26_11830"/>
<feature type="transmembrane region" description="Helical" evidence="6">
    <location>
        <begin position="295"/>
        <end position="315"/>
    </location>
</feature>
<dbReference type="PANTHER" id="PTHR30474">
    <property type="entry name" value="CELL CYCLE PROTEIN"/>
    <property type="match status" value="1"/>
</dbReference>
<organism evidence="7 8">
    <name type="scientific">Tumebacillus flagellatus</name>
    <dbReference type="NCBI Taxonomy" id="1157490"/>
    <lineage>
        <taxon>Bacteria</taxon>
        <taxon>Bacillati</taxon>
        <taxon>Bacillota</taxon>
        <taxon>Bacilli</taxon>
        <taxon>Bacillales</taxon>
        <taxon>Alicyclobacillaceae</taxon>
        <taxon>Tumebacillus</taxon>
    </lineage>
</organism>
<keyword evidence="5 6" id="KW-0472">Membrane</keyword>
<dbReference type="eggNOG" id="COG0772">
    <property type="taxonomic scope" value="Bacteria"/>
</dbReference>
<keyword evidence="3" id="KW-0133">Cell shape</keyword>
<dbReference type="OrthoDB" id="9768187at2"/>
<gene>
    <name evidence="7" type="ORF">EL26_11830</name>
</gene>
<feature type="transmembrane region" description="Helical" evidence="6">
    <location>
        <begin position="361"/>
        <end position="384"/>
    </location>
</feature>
<keyword evidence="8" id="KW-1185">Reference proteome</keyword>
<comment type="caution">
    <text evidence="7">The sequence shown here is derived from an EMBL/GenBank/DDBJ whole genome shotgun (WGS) entry which is preliminary data.</text>
</comment>
<evidence type="ECO:0000256" key="6">
    <source>
        <dbReference type="SAM" id="Phobius"/>
    </source>
</evidence>
<dbReference type="Pfam" id="PF01098">
    <property type="entry name" value="FTSW_RODA_SPOVE"/>
    <property type="match status" value="1"/>
</dbReference>
<feature type="transmembrane region" description="Helical" evidence="6">
    <location>
        <begin position="46"/>
        <end position="65"/>
    </location>
</feature>
<comment type="subcellular location">
    <subcellularLocation>
        <location evidence="1">Membrane</location>
        <topology evidence="1">Multi-pass membrane protein</topology>
    </subcellularLocation>
</comment>
<evidence type="ECO:0000313" key="7">
    <source>
        <dbReference type="EMBL" id="KEO83152.1"/>
    </source>
</evidence>
<reference evidence="7 8" key="1">
    <citation type="journal article" date="2013" name="Int. J. Syst. Evol. Microbiol.">
        <title>Tumebacillus flagellatus sp. nov., an alpha-amylase/pullulanase-producing bacterium isolated from cassava wastewater.</title>
        <authorList>
            <person name="Wang Q."/>
            <person name="Xie N."/>
            <person name="Qin Y."/>
            <person name="Shen N."/>
            <person name="Zhu J."/>
            <person name="Mi H."/>
            <person name="Huang R."/>
        </authorList>
    </citation>
    <scope>NUCLEOTIDE SEQUENCE [LARGE SCALE GENOMIC DNA]</scope>
    <source>
        <strain evidence="7 8">GST4</strain>
    </source>
</reference>
<evidence type="ECO:0000256" key="2">
    <source>
        <dbReference type="ARBA" id="ARBA00022692"/>
    </source>
</evidence>
<feature type="transmembrane region" description="Helical" evidence="6">
    <location>
        <begin position="77"/>
        <end position="96"/>
    </location>
</feature>
<feature type="transmembrane region" description="Helical" evidence="6">
    <location>
        <begin position="327"/>
        <end position="349"/>
    </location>
</feature>
<evidence type="ECO:0000256" key="1">
    <source>
        <dbReference type="ARBA" id="ARBA00004141"/>
    </source>
</evidence>
<proteinExistence type="predicted"/>
<dbReference type="PANTHER" id="PTHR30474:SF1">
    <property type="entry name" value="PEPTIDOGLYCAN GLYCOSYLTRANSFERASE MRDB"/>
    <property type="match status" value="1"/>
</dbReference>
<accession>A0A074MB54</accession>
<evidence type="ECO:0000256" key="5">
    <source>
        <dbReference type="ARBA" id="ARBA00023136"/>
    </source>
</evidence>
<dbReference type="GO" id="GO:0015648">
    <property type="term" value="F:lipid-linked peptidoglycan transporter activity"/>
    <property type="evidence" value="ECO:0007669"/>
    <property type="project" value="TreeGrafter"/>
</dbReference>
<dbReference type="GO" id="GO:0005886">
    <property type="term" value="C:plasma membrane"/>
    <property type="evidence" value="ECO:0007669"/>
    <property type="project" value="TreeGrafter"/>
</dbReference>